<keyword evidence="6" id="KW-1185">Reference proteome</keyword>
<evidence type="ECO:0000256" key="2">
    <source>
        <dbReference type="ARBA" id="ARBA00023445"/>
    </source>
</evidence>
<dbReference type="Pfam" id="PF01370">
    <property type="entry name" value="Epimerase"/>
    <property type="match status" value="1"/>
</dbReference>
<dbReference type="EMBL" id="FOMB01000006">
    <property type="protein sequence ID" value="SFC51373.1"/>
    <property type="molecule type" value="Genomic_DNA"/>
</dbReference>
<dbReference type="AlphaFoldDB" id="A0A0F5PVE1"/>
<reference evidence="5 7" key="2">
    <citation type="submission" date="2016-10" db="EMBL/GenBank/DDBJ databases">
        <authorList>
            <person name="de Groot N.N."/>
        </authorList>
    </citation>
    <scope>NUCLEOTIDE SEQUENCE [LARGE SCALE GENOMIC DNA]</scope>
    <source>
        <strain evidence="5 7">CGMCC 1.10210</strain>
    </source>
</reference>
<dbReference type="OrthoDB" id="9778052at2"/>
<comment type="similarity">
    <text evidence="2">Belongs to the NAD(P)-dependent epimerase/dehydratase family. Dihydroflavonol-4-reductase subfamily.</text>
</comment>
<dbReference type="CDD" id="cd05227">
    <property type="entry name" value="AR_SDR_e"/>
    <property type="match status" value="1"/>
</dbReference>
<name>A0A0F5PVE1_9HYPH</name>
<dbReference type="FunFam" id="3.40.50.720:FF:000336">
    <property type="entry name" value="Aldehyde reductase"/>
    <property type="match status" value="1"/>
</dbReference>
<evidence type="ECO:0000313" key="7">
    <source>
        <dbReference type="Proteomes" id="UP000182258"/>
    </source>
</evidence>
<evidence type="ECO:0000313" key="6">
    <source>
        <dbReference type="Proteomes" id="UP000033519"/>
    </source>
</evidence>
<dbReference type="Proteomes" id="UP000182258">
    <property type="component" value="Unassembled WGS sequence"/>
</dbReference>
<dbReference type="InterPro" id="IPR036291">
    <property type="entry name" value="NAD(P)-bd_dom_sf"/>
</dbReference>
<dbReference type="EMBL" id="LAPV01000129">
    <property type="protein sequence ID" value="KKC32657.1"/>
    <property type="molecule type" value="Genomic_DNA"/>
</dbReference>
<keyword evidence="1" id="KW-0560">Oxidoreductase</keyword>
<dbReference type="SUPFAM" id="SSF51735">
    <property type="entry name" value="NAD(P)-binding Rossmann-fold domains"/>
    <property type="match status" value="1"/>
</dbReference>
<dbReference type="PANTHER" id="PTHR10366:SF564">
    <property type="entry name" value="STEROL-4-ALPHA-CARBOXYLATE 3-DEHYDROGENASE, DECARBOXYLATING"/>
    <property type="match status" value="1"/>
</dbReference>
<organism evidence="5 7">
    <name type="scientific">Devosia psychrophila</name>
    <dbReference type="NCBI Taxonomy" id="728005"/>
    <lineage>
        <taxon>Bacteria</taxon>
        <taxon>Pseudomonadati</taxon>
        <taxon>Pseudomonadota</taxon>
        <taxon>Alphaproteobacteria</taxon>
        <taxon>Hyphomicrobiales</taxon>
        <taxon>Devosiaceae</taxon>
        <taxon>Devosia</taxon>
    </lineage>
</organism>
<dbReference type="Proteomes" id="UP000033519">
    <property type="component" value="Unassembled WGS sequence"/>
</dbReference>
<dbReference type="InterPro" id="IPR001509">
    <property type="entry name" value="Epimerase_deHydtase"/>
</dbReference>
<evidence type="ECO:0000313" key="4">
    <source>
        <dbReference type="EMBL" id="KKC32657.1"/>
    </source>
</evidence>
<sequence>MSDRVLVTGISGFLGGHVALQLLSAGYTVRGSVRNLGKADKVRDTLGKAGADISRVEFVALDLLDDAGWSEAMDGVRYLQHTASPFALETPKDPDDFIRPAVDGTRRAITAALASQVERIVLTSSIAAIQYGHADYSRALTEADWTNLDSPSTGAYPRSKTLAEHEAWRLVDQAGRHDDLAVINPAGIFGPLLDEDPGTSSMLVRRLLDGKLPAVPKLAMSVVDVRDVAALQVDAMTNSAAAGQRCIASEGTYWMSDMGRMLRPAFPHRRIPTAELPTLLLRVVALFDRDVRDNMHEMGAMKRLDGHRGAERLGRPLITASDAAIATGHSLVEHKLV</sequence>
<dbReference type="InterPro" id="IPR050425">
    <property type="entry name" value="NAD(P)_dehydrat-like"/>
</dbReference>
<dbReference type="RefSeq" id="WP_046171350.1">
    <property type="nucleotide sequence ID" value="NZ_FOMB01000006.1"/>
</dbReference>
<dbReference type="PATRIC" id="fig|728005.3.peg.674"/>
<feature type="domain" description="NAD-dependent epimerase/dehydratase" evidence="3">
    <location>
        <begin position="5"/>
        <end position="241"/>
    </location>
</feature>
<accession>A0A0F5PVE1</accession>
<evidence type="ECO:0000256" key="1">
    <source>
        <dbReference type="ARBA" id="ARBA00023002"/>
    </source>
</evidence>
<evidence type="ECO:0000259" key="3">
    <source>
        <dbReference type="Pfam" id="PF01370"/>
    </source>
</evidence>
<dbReference type="STRING" id="728005.SAMN04488059_10669"/>
<proteinExistence type="inferred from homology"/>
<reference evidence="4 6" key="1">
    <citation type="submission" date="2015-03" db="EMBL/GenBank/DDBJ databases">
        <authorList>
            <person name="Lepp D."/>
            <person name="Hassan Y.I."/>
            <person name="Li X.-Z."/>
            <person name="Zhou T."/>
        </authorList>
    </citation>
    <scope>NUCLEOTIDE SEQUENCE [LARGE SCALE GENOMIC DNA]</scope>
    <source>
        <strain evidence="4 6">Cr7-05</strain>
    </source>
</reference>
<evidence type="ECO:0000313" key="5">
    <source>
        <dbReference type="EMBL" id="SFC51373.1"/>
    </source>
</evidence>
<dbReference type="Gene3D" id="3.40.50.720">
    <property type="entry name" value="NAD(P)-binding Rossmann-like Domain"/>
    <property type="match status" value="1"/>
</dbReference>
<gene>
    <name evidence="5" type="ORF">SAMN04488059_10669</name>
    <name evidence="4" type="ORF">WH91_12570</name>
</gene>
<protein>
    <submittedName>
        <fullName evidence="5">NAD dependent epimerase/dehydratase family protein</fullName>
    </submittedName>
</protein>
<dbReference type="PANTHER" id="PTHR10366">
    <property type="entry name" value="NAD DEPENDENT EPIMERASE/DEHYDRATASE"/>
    <property type="match status" value="1"/>
</dbReference>
<dbReference type="GO" id="GO:0016616">
    <property type="term" value="F:oxidoreductase activity, acting on the CH-OH group of donors, NAD or NADP as acceptor"/>
    <property type="evidence" value="ECO:0007669"/>
    <property type="project" value="TreeGrafter"/>
</dbReference>